<reference evidence="3 4" key="1">
    <citation type="journal article" date="2024" name="G3 (Bethesda)">
        <title>Genome assembly of Hibiscus sabdariffa L. provides insights into metabolisms of medicinal natural products.</title>
        <authorList>
            <person name="Kim T."/>
        </authorList>
    </citation>
    <scope>NUCLEOTIDE SEQUENCE [LARGE SCALE GENOMIC DNA]</scope>
    <source>
        <strain evidence="3">TK-2024</strain>
        <tissue evidence="3">Old leaves</tissue>
    </source>
</reference>
<dbReference type="InterPro" id="IPR032675">
    <property type="entry name" value="LRR_dom_sf"/>
</dbReference>
<protein>
    <submittedName>
        <fullName evidence="3">Uncharacterized protein</fullName>
    </submittedName>
</protein>
<name>A0ABR2C6W1_9ROSI</name>
<gene>
    <name evidence="3" type="ORF">V6N12_057532</name>
</gene>
<accession>A0ABR2C6W1</accession>
<dbReference type="Gene3D" id="3.80.10.10">
    <property type="entry name" value="Ribonuclease Inhibitor"/>
    <property type="match status" value="1"/>
</dbReference>
<evidence type="ECO:0000313" key="3">
    <source>
        <dbReference type="EMBL" id="KAK8514634.1"/>
    </source>
</evidence>
<dbReference type="InterPro" id="IPR050905">
    <property type="entry name" value="Plant_NBS-LRR"/>
</dbReference>
<evidence type="ECO:0000256" key="1">
    <source>
        <dbReference type="ARBA" id="ARBA00022821"/>
    </source>
</evidence>
<dbReference type="Proteomes" id="UP001472677">
    <property type="component" value="Unassembled WGS sequence"/>
</dbReference>
<evidence type="ECO:0000313" key="4">
    <source>
        <dbReference type="Proteomes" id="UP001472677"/>
    </source>
</evidence>
<comment type="caution">
    <text evidence="3">The sequence shown here is derived from an EMBL/GenBank/DDBJ whole genome shotgun (WGS) entry which is preliminary data.</text>
</comment>
<feature type="compositionally biased region" description="Polar residues" evidence="2">
    <location>
        <begin position="145"/>
        <end position="177"/>
    </location>
</feature>
<keyword evidence="4" id="KW-1185">Reference proteome</keyword>
<organism evidence="3 4">
    <name type="scientific">Hibiscus sabdariffa</name>
    <name type="common">roselle</name>
    <dbReference type="NCBI Taxonomy" id="183260"/>
    <lineage>
        <taxon>Eukaryota</taxon>
        <taxon>Viridiplantae</taxon>
        <taxon>Streptophyta</taxon>
        <taxon>Embryophyta</taxon>
        <taxon>Tracheophyta</taxon>
        <taxon>Spermatophyta</taxon>
        <taxon>Magnoliopsida</taxon>
        <taxon>eudicotyledons</taxon>
        <taxon>Gunneridae</taxon>
        <taxon>Pentapetalae</taxon>
        <taxon>rosids</taxon>
        <taxon>malvids</taxon>
        <taxon>Malvales</taxon>
        <taxon>Malvaceae</taxon>
        <taxon>Malvoideae</taxon>
        <taxon>Hibiscus</taxon>
    </lineage>
</organism>
<sequence>MSILYCENIEEIIQGGDDDDDDGISFPQLNSLQLYDLPKLESFCSSDKYSFGFPSLQFLLVADCPKMKMFSQGHSNTPMLHKVQINWREERLEGSLDSTIQQLFRETHLIIEECENFKEDQSKPSTSNTQNLKKEVENFVEDQDNYSTSNEDQSKPSTSNTQNPTAIMENSSTSNCE</sequence>
<feature type="region of interest" description="Disordered" evidence="2">
    <location>
        <begin position="116"/>
        <end position="177"/>
    </location>
</feature>
<keyword evidence="1" id="KW-0611">Plant defense</keyword>
<dbReference type="PANTHER" id="PTHR33463:SF136">
    <property type="entry name" value="NB-ARC DOMAIN-CONTAINING PROTEIN"/>
    <property type="match status" value="1"/>
</dbReference>
<evidence type="ECO:0000256" key="2">
    <source>
        <dbReference type="SAM" id="MobiDB-lite"/>
    </source>
</evidence>
<proteinExistence type="predicted"/>
<dbReference type="PANTHER" id="PTHR33463">
    <property type="entry name" value="NB-ARC DOMAIN-CONTAINING PROTEIN-RELATED"/>
    <property type="match status" value="1"/>
</dbReference>
<dbReference type="EMBL" id="JBBPBM010000066">
    <property type="protein sequence ID" value="KAK8514634.1"/>
    <property type="molecule type" value="Genomic_DNA"/>
</dbReference>